<keyword evidence="1" id="KW-1133">Transmembrane helix</keyword>
<dbReference type="AlphaFoldDB" id="A0A2P2IJ73"/>
<evidence type="ECO:0000313" key="2">
    <source>
        <dbReference type="EMBL" id="MBW81241.1"/>
    </source>
</evidence>
<keyword evidence="1" id="KW-0812">Transmembrane</keyword>
<keyword evidence="1" id="KW-0472">Membrane</keyword>
<sequence length="45" mass="4961">MNSKATDAPGRHCNQGGGLNHRETRHFSSLLYYSIFLVSFTMAGS</sequence>
<protein>
    <submittedName>
        <fullName evidence="2">Uncharacterized protein</fullName>
    </submittedName>
</protein>
<dbReference type="EMBL" id="GGEC01000758">
    <property type="protein sequence ID" value="MBW81241.1"/>
    <property type="molecule type" value="Transcribed_RNA"/>
</dbReference>
<proteinExistence type="predicted"/>
<reference evidence="2" key="1">
    <citation type="submission" date="2018-02" db="EMBL/GenBank/DDBJ databases">
        <title>Rhizophora mucronata_Transcriptome.</title>
        <authorList>
            <person name="Meera S.P."/>
            <person name="Sreeshan A."/>
            <person name="Augustine A."/>
        </authorList>
    </citation>
    <scope>NUCLEOTIDE SEQUENCE</scope>
    <source>
        <tissue evidence="2">Leaf</tissue>
    </source>
</reference>
<evidence type="ECO:0000256" key="1">
    <source>
        <dbReference type="SAM" id="Phobius"/>
    </source>
</evidence>
<name>A0A2P2IJ73_RHIMU</name>
<accession>A0A2P2IJ73</accession>
<feature type="transmembrane region" description="Helical" evidence="1">
    <location>
        <begin position="26"/>
        <end position="44"/>
    </location>
</feature>
<organism evidence="2">
    <name type="scientific">Rhizophora mucronata</name>
    <name type="common">Asiatic mangrove</name>
    <dbReference type="NCBI Taxonomy" id="61149"/>
    <lineage>
        <taxon>Eukaryota</taxon>
        <taxon>Viridiplantae</taxon>
        <taxon>Streptophyta</taxon>
        <taxon>Embryophyta</taxon>
        <taxon>Tracheophyta</taxon>
        <taxon>Spermatophyta</taxon>
        <taxon>Magnoliopsida</taxon>
        <taxon>eudicotyledons</taxon>
        <taxon>Gunneridae</taxon>
        <taxon>Pentapetalae</taxon>
        <taxon>rosids</taxon>
        <taxon>fabids</taxon>
        <taxon>Malpighiales</taxon>
        <taxon>Rhizophoraceae</taxon>
        <taxon>Rhizophora</taxon>
    </lineage>
</organism>